<sequence>MSRPCRFRAKRAPPRPTLSRPQHFVLFGGLHILLTICLCYRVVHASSTGSASCTNPCGMQPSTWLLNYIHRFAFFAPGQSFDAI</sequence>
<comment type="caution">
    <text evidence="1">The sequence shown here is derived from an EMBL/GenBank/DDBJ whole genome shotgun (WGS) entry which is preliminary data.</text>
</comment>
<organism evidence="1 2">
    <name type="scientific">Cucurbitaria berberidis CBS 394.84</name>
    <dbReference type="NCBI Taxonomy" id="1168544"/>
    <lineage>
        <taxon>Eukaryota</taxon>
        <taxon>Fungi</taxon>
        <taxon>Dikarya</taxon>
        <taxon>Ascomycota</taxon>
        <taxon>Pezizomycotina</taxon>
        <taxon>Dothideomycetes</taxon>
        <taxon>Pleosporomycetidae</taxon>
        <taxon>Pleosporales</taxon>
        <taxon>Pleosporineae</taxon>
        <taxon>Cucurbitariaceae</taxon>
        <taxon>Cucurbitaria</taxon>
    </lineage>
</organism>
<evidence type="ECO:0000313" key="1">
    <source>
        <dbReference type="EMBL" id="KAF1851355.1"/>
    </source>
</evidence>
<dbReference type="GeneID" id="63847717"/>
<accession>A0A9P4GTB3</accession>
<dbReference type="Proteomes" id="UP000800039">
    <property type="component" value="Unassembled WGS sequence"/>
</dbReference>
<proteinExistence type="predicted"/>
<gene>
    <name evidence="1" type="ORF">K460DRAFT_32109</name>
</gene>
<reference evidence="1" key="1">
    <citation type="submission" date="2020-01" db="EMBL/GenBank/DDBJ databases">
        <authorList>
            <consortium name="DOE Joint Genome Institute"/>
            <person name="Haridas S."/>
            <person name="Albert R."/>
            <person name="Binder M."/>
            <person name="Bloem J."/>
            <person name="Labutti K."/>
            <person name="Salamov A."/>
            <person name="Andreopoulos B."/>
            <person name="Baker S.E."/>
            <person name="Barry K."/>
            <person name="Bills G."/>
            <person name="Bluhm B.H."/>
            <person name="Cannon C."/>
            <person name="Castanera R."/>
            <person name="Culley D.E."/>
            <person name="Daum C."/>
            <person name="Ezra D."/>
            <person name="Gonzalez J.B."/>
            <person name="Henrissat B."/>
            <person name="Kuo A."/>
            <person name="Liang C."/>
            <person name="Lipzen A."/>
            <person name="Lutzoni F."/>
            <person name="Magnuson J."/>
            <person name="Mondo S."/>
            <person name="Nolan M."/>
            <person name="Ohm R."/>
            <person name="Pangilinan J."/>
            <person name="Park H.-J."/>
            <person name="Ramirez L."/>
            <person name="Alfaro M."/>
            <person name="Sun H."/>
            <person name="Tritt A."/>
            <person name="Yoshinaga Y."/>
            <person name="Zwiers L.-H."/>
            <person name="Turgeon B.G."/>
            <person name="Goodwin S.B."/>
            <person name="Spatafora J.W."/>
            <person name="Crous P.W."/>
            <person name="Grigoriev I.V."/>
        </authorList>
    </citation>
    <scope>NUCLEOTIDE SEQUENCE</scope>
    <source>
        <strain evidence="1">CBS 394.84</strain>
    </source>
</reference>
<evidence type="ECO:0000313" key="2">
    <source>
        <dbReference type="Proteomes" id="UP000800039"/>
    </source>
</evidence>
<dbReference type="RefSeq" id="XP_040793918.1">
    <property type="nucleotide sequence ID" value="XM_040930465.1"/>
</dbReference>
<keyword evidence="2" id="KW-1185">Reference proteome</keyword>
<name>A0A9P4GTB3_9PLEO</name>
<dbReference type="AlphaFoldDB" id="A0A9P4GTB3"/>
<dbReference type="EMBL" id="ML976614">
    <property type="protein sequence ID" value="KAF1851355.1"/>
    <property type="molecule type" value="Genomic_DNA"/>
</dbReference>
<protein>
    <submittedName>
        <fullName evidence="1">Uncharacterized protein</fullName>
    </submittedName>
</protein>